<dbReference type="Pfam" id="PF14949">
    <property type="entry name" value="ARF7EP_C"/>
    <property type="match status" value="1"/>
</dbReference>
<dbReference type="InterPro" id="IPR029264">
    <property type="entry name" value="ARF7EP_C"/>
</dbReference>
<feature type="domain" description="ARF7 effector protein C-terminal" evidence="8">
    <location>
        <begin position="359"/>
        <end position="457"/>
    </location>
</feature>
<accession>A0A9J6FJL9</accession>
<feature type="transmembrane region" description="Helical" evidence="7">
    <location>
        <begin position="498"/>
        <end position="517"/>
    </location>
</feature>
<feature type="transmembrane region" description="Helical" evidence="7">
    <location>
        <begin position="533"/>
        <end position="553"/>
    </location>
</feature>
<evidence type="ECO:0000256" key="1">
    <source>
        <dbReference type="ARBA" id="ARBA00004141"/>
    </source>
</evidence>
<evidence type="ECO:0000256" key="6">
    <source>
        <dbReference type="SAM" id="MobiDB-lite"/>
    </source>
</evidence>
<comment type="similarity">
    <text evidence="2">Belongs to the OB-RGRP/VPS55 family.</text>
</comment>
<dbReference type="Proteomes" id="UP000821853">
    <property type="component" value="Chromosome 2"/>
</dbReference>
<dbReference type="GO" id="GO:0032511">
    <property type="term" value="P:late endosome to vacuole transport via multivesicular body sorting pathway"/>
    <property type="evidence" value="ECO:0007669"/>
    <property type="project" value="TreeGrafter"/>
</dbReference>
<dbReference type="AlphaFoldDB" id="A0A9J6FJL9"/>
<feature type="region of interest" description="Disordered" evidence="6">
    <location>
        <begin position="301"/>
        <end position="352"/>
    </location>
</feature>
<dbReference type="OrthoDB" id="14246at2759"/>
<comment type="subcellular location">
    <subcellularLocation>
        <location evidence="1">Membrane</location>
        <topology evidence="1">Multi-pass membrane protein</topology>
    </subcellularLocation>
</comment>
<protein>
    <recommendedName>
        <fullName evidence="8">ARF7 effector protein C-terminal domain-containing protein</fullName>
    </recommendedName>
</protein>
<proteinExistence type="inferred from homology"/>
<feature type="transmembrane region" description="Helical" evidence="7">
    <location>
        <begin position="565"/>
        <end position="589"/>
    </location>
</feature>
<evidence type="ECO:0000259" key="8">
    <source>
        <dbReference type="Pfam" id="PF14949"/>
    </source>
</evidence>
<dbReference type="GO" id="GO:0016020">
    <property type="term" value="C:membrane"/>
    <property type="evidence" value="ECO:0007669"/>
    <property type="project" value="UniProtKB-SubCell"/>
</dbReference>
<feature type="transmembrane region" description="Helical" evidence="7">
    <location>
        <begin position="469"/>
        <end position="491"/>
    </location>
</feature>
<keyword evidence="5 7" id="KW-0472">Membrane</keyword>
<evidence type="ECO:0000256" key="5">
    <source>
        <dbReference type="ARBA" id="ARBA00023136"/>
    </source>
</evidence>
<dbReference type="EMBL" id="JABSTR010000004">
    <property type="protein sequence ID" value="KAH9366438.1"/>
    <property type="molecule type" value="Genomic_DNA"/>
</dbReference>
<dbReference type="PANTHER" id="PTHR12050">
    <property type="entry name" value="LEPTIN RECEPTOR-RELATED"/>
    <property type="match status" value="1"/>
</dbReference>
<dbReference type="InterPro" id="IPR007262">
    <property type="entry name" value="Vps55/LEPROT"/>
</dbReference>
<dbReference type="PANTHER" id="PTHR12050:SF0">
    <property type="entry name" value="RH04491P"/>
    <property type="match status" value="1"/>
</dbReference>
<evidence type="ECO:0000256" key="7">
    <source>
        <dbReference type="SAM" id="Phobius"/>
    </source>
</evidence>
<comment type="caution">
    <text evidence="9">The sequence shown here is derived from an EMBL/GenBank/DDBJ whole genome shotgun (WGS) entry which is preliminary data.</text>
</comment>
<name>A0A9J6FJL9_HAELO</name>
<organism evidence="9 10">
    <name type="scientific">Haemaphysalis longicornis</name>
    <name type="common">Bush tick</name>
    <dbReference type="NCBI Taxonomy" id="44386"/>
    <lineage>
        <taxon>Eukaryota</taxon>
        <taxon>Metazoa</taxon>
        <taxon>Ecdysozoa</taxon>
        <taxon>Arthropoda</taxon>
        <taxon>Chelicerata</taxon>
        <taxon>Arachnida</taxon>
        <taxon>Acari</taxon>
        <taxon>Parasitiformes</taxon>
        <taxon>Ixodida</taxon>
        <taxon>Ixodoidea</taxon>
        <taxon>Ixodidae</taxon>
        <taxon>Haemaphysalinae</taxon>
        <taxon>Haemaphysalis</taxon>
    </lineage>
</organism>
<evidence type="ECO:0000256" key="4">
    <source>
        <dbReference type="ARBA" id="ARBA00022989"/>
    </source>
</evidence>
<keyword evidence="4 7" id="KW-1133">Transmembrane helix</keyword>
<reference evidence="9 10" key="1">
    <citation type="journal article" date="2020" name="Cell">
        <title>Large-Scale Comparative Analyses of Tick Genomes Elucidate Their Genetic Diversity and Vector Capacities.</title>
        <authorList>
            <consortium name="Tick Genome and Microbiome Consortium (TIGMIC)"/>
            <person name="Jia N."/>
            <person name="Wang J."/>
            <person name="Shi W."/>
            <person name="Du L."/>
            <person name="Sun Y."/>
            <person name="Zhan W."/>
            <person name="Jiang J.F."/>
            <person name="Wang Q."/>
            <person name="Zhang B."/>
            <person name="Ji P."/>
            <person name="Bell-Sakyi L."/>
            <person name="Cui X.M."/>
            <person name="Yuan T.T."/>
            <person name="Jiang B.G."/>
            <person name="Yang W.F."/>
            <person name="Lam T.T."/>
            <person name="Chang Q.C."/>
            <person name="Ding S.J."/>
            <person name="Wang X.J."/>
            <person name="Zhu J.G."/>
            <person name="Ruan X.D."/>
            <person name="Zhao L."/>
            <person name="Wei J.T."/>
            <person name="Ye R.Z."/>
            <person name="Que T.C."/>
            <person name="Du C.H."/>
            <person name="Zhou Y.H."/>
            <person name="Cheng J.X."/>
            <person name="Dai P.F."/>
            <person name="Guo W.B."/>
            <person name="Han X.H."/>
            <person name="Huang E.J."/>
            <person name="Li L.F."/>
            <person name="Wei W."/>
            <person name="Gao Y.C."/>
            <person name="Liu J.Z."/>
            <person name="Shao H.Z."/>
            <person name="Wang X."/>
            <person name="Wang C.C."/>
            <person name="Yang T.C."/>
            <person name="Huo Q.B."/>
            <person name="Li W."/>
            <person name="Chen H.Y."/>
            <person name="Chen S.E."/>
            <person name="Zhou L.G."/>
            <person name="Ni X.B."/>
            <person name="Tian J.H."/>
            <person name="Sheng Y."/>
            <person name="Liu T."/>
            <person name="Pan Y.S."/>
            <person name="Xia L.Y."/>
            <person name="Li J."/>
            <person name="Zhao F."/>
            <person name="Cao W.C."/>
        </authorList>
    </citation>
    <scope>NUCLEOTIDE SEQUENCE [LARGE SCALE GENOMIC DNA]</scope>
    <source>
        <strain evidence="9">HaeL-2018</strain>
    </source>
</reference>
<gene>
    <name evidence="9" type="ORF">HPB48_007872</name>
</gene>
<evidence type="ECO:0000256" key="3">
    <source>
        <dbReference type="ARBA" id="ARBA00022692"/>
    </source>
</evidence>
<keyword evidence="3 7" id="KW-0812">Transmembrane</keyword>
<feature type="region of interest" description="Disordered" evidence="6">
    <location>
        <begin position="373"/>
        <end position="392"/>
    </location>
</feature>
<dbReference type="GO" id="GO:0005768">
    <property type="term" value="C:endosome"/>
    <property type="evidence" value="ECO:0007669"/>
    <property type="project" value="TreeGrafter"/>
</dbReference>
<evidence type="ECO:0000313" key="10">
    <source>
        <dbReference type="Proteomes" id="UP000821853"/>
    </source>
</evidence>
<evidence type="ECO:0000256" key="2">
    <source>
        <dbReference type="ARBA" id="ARBA00005645"/>
    </source>
</evidence>
<sequence length="599" mass="66135">MASSRNAPPALYIDKEDPDSWCTVGLLTNSECHQSILTGENGIKSFGDLPADEQNSIAAQLGTGALRTICCHHQKFYLYTERHKQGCLDRFRLHGSESAPTGLVKVTSLLAESCRDVVTLEEGERLCQLCVDEIKKRQGSSHDGASKGNSFTRVLSSKKYQERAKRMNDVVTRCSVGIMTRSLCHIPSEPFENSIRAFSALPLSTAKDLVSSLGRAFDNICAYHENLYLEGYGTPCFDPHNKHSKRGTSSPKWLVPRQFALACRGKYPIKPGRTVCLQCLKGFCNKYPEIEAFYNEDERATQEKLATTTEGAEKEGNAEHQQGSDAENAPVQGGSSSAVEYDRLGRRKRKKSNLTAVERELRHLRVDDPKLNDFLGSGHREKREVKKKTKDVTGTSADRSAALYTDQGVHIASNKDACDCLQVDCPGCHFPCAKCGSAKCGVECRRNRNWVYEQLEIDGVPNTVYKNPLLKLVALAFLGSVGMTLLVLGCALPQPSNWYPFFVVLFYVLSPLPTLIARRYKEDMASSSAAQELAYFITTGIVISAFGLPLVLARSPAAPHAVIQWSACGLVLAGNVVVFITILGFFLAFDNDEVDYNMW</sequence>
<keyword evidence="10" id="KW-1185">Reference proteome</keyword>
<dbReference type="VEuPathDB" id="VectorBase:HLOH_059339"/>
<evidence type="ECO:0000313" key="9">
    <source>
        <dbReference type="EMBL" id="KAH9366438.1"/>
    </source>
</evidence>
<dbReference type="Pfam" id="PF04133">
    <property type="entry name" value="Vps55"/>
    <property type="match status" value="1"/>
</dbReference>